<evidence type="ECO:0008006" key="4">
    <source>
        <dbReference type="Google" id="ProtNLM"/>
    </source>
</evidence>
<dbReference type="Pfam" id="PF14110">
    <property type="entry name" value="DUF4282"/>
    <property type="match status" value="1"/>
</dbReference>
<dbReference type="AlphaFoldDB" id="A0A0A7S0C8"/>
<dbReference type="Proteomes" id="UP000030901">
    <property type="component" value="Chromosome"/>
</dbReference>
<keyword evidence="1" id="KW-1133">Transmembrane helix</keyword>
<feature type="transmembrane region" description="Helical" evidence="1">
    <location>
        <begin position="53"/>
        <end position="76"/>
    </location>
</feature>
<dbReference type="InterPro" id="IPR025557">
    <property type="entry name" value="DUF4282"/>
</dbReference>
<keyword evidence="3" id="KW-1185">Reference proteome</keyword>
<evidence type="ECO:0000313" key="3">
    <source>
        <dbReference type="Proteomes" id="UP000030901"/>
    </source>
</evidence>
<dbReference type="KEGG" id="fpp:FPB0191_00480"/>
<keyword evidence="1" id="KW-0472">Membrane</keyword>
<dbReference type="HOGENOM" id="CLU_169571_1_2_6"/>
<evidence type="ECO:0000313" key="2">
    <source>
        <dbReference type="EMBL" id="AJA44312.1"/>
    </source>
</evidence>
<sequence>MKDIFDLKGLTIKDLLFFNKMLTPKLLPLFYWLALLCVSISGLFIILGSLSLIGISFFMAMSGIISGIITIVMGAISIRIGCELISVLFNINRNIEKVANSQQNAVNADDVIEEK</sequence>
<dbReference type="EMBL" id="CP009056">
    <property type="protein sequence ID" value="AJA44312.1"/>
    <property type="molecule type" value="Genomic_DNA"/>
</dbReference>
<dbReference type="STRING" id="1267021.FPB0191_00480"/>
<dbReference type="RefSeq" id="WP_052236700.1">
    <property type="nucleotide sequence ID" value="NZ_CALYQC010000038.1"/>
</dbReference>
<name>A0A0A7S0C8_FRIPE</name>
<gene>
    <name evidence="2" type="ORF">FPB0191_00480</name>
</gene>
<organism evidence="2 3">
    <name type="scientific">Frischella perrara</name>
    <dbReference type="NCBI Taxonomy" id="1267021"/>
    <lineage>
        <taxon>Bacteria</taxon>
        <taxon>Pseudomonadati</taxon>
        <taxon>Pseudomonadota</taxon>
        <taxon>Gammaproteobacteria</taxon>
        <taxon>Orbales</taxon>
        <taxon>Orbaceae</taxon>
        <taxon>Frischella</taxon>
    </lineage>
</organism>
<protein>
    <recommendedName>
        <fullName evidence="4">DUF4282 domain-containing protein</fullName>
    </recommendedName>
</protein>
<keyword evidence="1" id="KW-0812">Transmembrane</keyword>
<evidence type="ECO:0000256" key="1">
    <source>
        <dbReference type="SAM" id="Phobius"/>
    </source>
</evidence>
<proteinExistence type="predicted"/>
<reference evidence="2 3" key="1">
    <citation type="journal article" date="2014" name="Appl. Environ. Microbiol.">
        <title>Gut symbionts from distinct hosts exhibit genotoxic activity via divergent colibactin biosynthetic pathways.</title>
        <authorList>
            <person name="Engel P."/>
            <person name="Vizcaino M.I."/>
            <person name="Crawford J.M."/>
        </authorList>
    </citation>
    <scope>NUCLEOTIDE SEQUENCE [LARGE SCALE GENOMIC DNA]</scope>
    <source>
        <strain evidence="2 3">PEB0191</strain>
    </source>
</reference>
<accession>A0A0A7S0C8</accession>
<feature type="transmembrane region" description="Helical" evidence="1">
    <location>
        <begin position="29"/>
        <end position="47"/>
    </location>
</feature>